<dbReference type="Gene3D" id="3.40.50.300">
    <property type="entry name" value="P-loop containing nucleotide triphosphate hydrolases"/>
    <property type="match status" value="1"/>
</dbReference>
<keyword evidence="2" id="KW-1185">Reference proteome</keyword>
<dbReference type="PANTHER" id="PTHR36978:SF4">
    <property type="entry name" value="P-LOOP CONTAINING NUCLEOSIDE TRIPHOSPHATE HYDROLASE PROTEIN"/>
    <property type="match status" value="1"/>
</dbReference>
<dbReference type="InterPro" id="IPR040632">
    <property type="entry name" value="Sulfotransfer_4"/>
</dbReference>
<dbReference type="STRING" id="144026.SAMN04488568_11443"/>
<dbReference type="OrthoDB" id="9806624at2"/>
<protein>
    <recommendedName>
        <fullName evidence="3">Sulfotransferase family protein</fullName>
    </recommendedName>
</protein>
<organism evidence="1 2">
    <name type="scientific">Maricaulis salignorans</name>
    <dbReference type="NCBI Taxonomy" id="144026"/>
    <lineage>
        <taxon>Bacteria</taxon>
        <taxon>Pseudomonadati</taxon>
        <taxon>Pseudomonadota</taxon>
        <taxon>Alphaproteobacteria</taxon>
        <taxon>Maricaulales</taxon>
        <taxon>Maricaulaceae</taxon>
        <taxon>Maricaulis</taxon>
    </lineage>
</organism>
<dbReference type="SUPFAM" id="SSF52540">
    <property type="entry name" value="P-loop containing nucleoside triphosphate hydrolases"/>
    <property type="match status" value="1"/>
</dbReference>
<dbReference type="InterPro" id="IPR027417">
    <property type="entry name" value="P-loop_NTPase"/>
</dbReference>
<dbReference type="PANTHER" id="PTHR36978">
    <property type="entry name" value="P-LOOP CONTAINING NUCLEOTIDE TRIPHOSPHATE HYDROLASE"/>
    <property type="match status" value="1"/>
</dbReference>
<evidence type="ECO:0000313" key="2">
    <source>
        <dbReference type="Proteomes" id="UP000199759"/>
    </source>
</evidence>
<name>A0A1G9U8S4_9PROT</name>
<gene>
    <name evidence="1" type="ORF">SAMN04488568_11443</name>
</gene>
<dbReference type="EMBL" id="FNHG01000014">
    <property type="protein sequence ID" value="SDM56397.1"/>
    <property type="molecule type" value="Genomic_DNA"/>
</dbReference>
<accession>A0A1G9U8S4</accession>
<dbReference type="RefSeq" id="WP_091770764.1">
    <property type="nucleotide sequence ID" value="NZ_FNHG01000014.1"/>
</dbReference>
<dbReference type="Pfam" id="PF17784">
    <property type="entry name" value="Sulfotransfer_4"/>
    <property type="match status" value="1"/>
</dbReference>
<sequence length="478" mass="54944">MAKVDLVFRQIDERTRDVALALAQEHIRPENTFVLDDVRPFTECVNQMLQIEHDCDYVVYVDADCLILEDMRAFIDACDAPYVDAYVSDRFRGRLHCGVHITRIDVVRAMAATKVPENDLKYVLRPESRLRNLAMKPMGSSKQFRNFDILHDHFQSYHHVFMKYALRQLRSRTKIQAQRLTRAMRAWKTEDGEMCDLTMARHAVEFARKSVPASATPTEVHDFIEALPQHASAEIARMGLEEKGDFTRQELDAWLVENRGRVAYGQSAQKPKVFGLGLSRTGTRSLTGALQMLGFDCSHYPIDEDTYIELSNAQYDLTLLRDLDGLTDITTIPFYPHFDKLYPGSKFILTVRDKDDWLASCSRHWYNRPAFKDFDDPDEGIHLRMRQFLRAAVYGCYNFDPDRFSHVYDEHVRSVMEYFKDRPEDLLIIDICSGEGFDKLSGFLERPVPAAPFPHKGAVLSAMMTAEAGTESQSVRVA</sequence>
<reference evidence="1 2" key="1">
    <citation type="submission" date="2016-10" db="EMBL/GenBank/DDBJ databases">
        <authorList>
            <person name="de Groot N.N."/>
        </authorList>
    </citation>
    <scope>NUCLEOTIDE SEQUENCE [LARGE SCALE GENOMIC DNA]</scope>
    <source>
        <strain evidence="1 2">DSM 16077</strain>
    </source>
</reference>
<dbReference type="AlphaFoldDB" id="A0A1G9U8S4"/>
<dbReference type="Proteomes" id="UP000199759">
    <property type="component" value="Unassembled WGS sequence"/>
</dbReference>
<evidence type="ECO:0008006" key="3">
    <source>
        <dbReference type="Google" id="ProtNLM"/>
    </source>
</evidence>
<proteinExistence type="predicted"/>
<evidence type="ECO:0000313" key="1">
    <source>
        <dbReference type="EMBL" id="SDM56397.1"/>
    </source>
</evidence>